<dbReference type="EMBL" id="JBDKXB010000021">
    <property type="protein sequence ID" value="MEY6433425.1"/>
    <property type="molecule type" value="Genomic_DNA"/>
</dbReference>
<dbReference type="Proteomes" id="UP001564408">
    <property type="component" value="Unassembled WGS sequence"/>
</dbReference>
<protein>
    <recommendedName>
        <fullName evidence="3">V-type ATP synthase subunit E</fullName>
    </recommendedName>
</protein>
<evidence type="ECO:0008006" key="3">
    <source>
        <dbReference type="Google" id="ProtNLM"/>
    </source>
</evidence>
<evidence type="ECO:0000313" key="1">
    <source>
        <dbReference type="EMBL" id="MEY6433425.1"/>
    </source>
</evidence>
<keyword evidence="2" id="KW-1185">Reference proteome</keyword>
<comment type="caution">
    <text evidence="1">The sequence shown here is derived from an EMBL/GenBank/DDBJ whole genome shotgun (WGS) entry which is preliminary data.</text>
</comment>
<gene>
    <name evidence="1" type="ORF">ABC977_13535</name>
</gene>
<evidence type="ECO:0000313" key="2">
    <source>
        <dbReference type="Proteomes" id="UP001564408"/>
    </source>
</evidence>
<accession>A0ABV4BGT7</accession>
<reference evidence="1 2" key="1">
    <citation type="submission" date="2024-05" db="EMBL/GenBank/DDBJ databases">
        <title>Genome Sequence and Characterization of the New Strain Purple Sulfur Bacterium of Genus Thioalkalicoccus.</title>
        <authorList>
            <person name="Bryantseva I.A."/>
            <person name="Kyndt J.A."/>
            <person name="Imhoff J.F."/>
        </authorList>
    </citation>
    <scope>NUCLEOTIDE SEQUENCE [LARGE SCALE GENOMIC DNA]</scope>
    <source>
        <strain evidence="1 2">Um2</strain>
    </source>
</reference>
<name>A0ABV4BGT7_9GAMM</name>
<organism evidence="1 2">
    <name type="scientific">Thioalkalicoccus limnaeus</name>
    <dbReference type="NCBI Taxonomy" id="120681"/>
    <lineage>
        <taxon>Bacteria</taxon>
        <taxon>Pseudomonadati</taxon>
        <taxon>Pseudomonadota</taxon>
        <taxon>Gammaproteobacteria</taxon>
        <taxon>Chromatiales</taxon>
        <taxon>Chromatiaceae</taxon>
        <taxon>Thioalkalicoccus</taxon>
    </lineage>
</organism>
<sequence length="217" mass="24709">MRIEEREQGLINLVTAYRDQSCRRLLDEAQGEARDLIRRTYGRERAHLHAQIVAERQRARSRIEAALADRDTRERRRGERATARLLEAAWPRLQTALVARWQSPGGRRQWAERALELARQSFPAGDRDGRWMIQHAPEWVDDERRELIVAMALGLSYQPRCYSDGQMVAGLKITGQGAVLDASLAGLLQDRRRLEARLLALLAADSGAPPVAKRTTR</sequence>
<dbReference type="RefSeq" id="WP_369667808.1">
    <property type="nucleotide sequence ID" value="NZ_JBDKXB010000021.1"/>
</dbReference>
<proteinExistence type="predicted"/>